<evidence type="ECO:0000313" key="1">
    <source>
        <dbReference type="EMBL" id="SVE47436.1"/>
    </source>
</evidence>
<reference evidence="1" key="1">
    <citation type="submission" date="2018-05" db="EMBL/GenBank/DDBJ databases">
        <authorList>
            <person name="Lanie J.A."/>
            <person name="Ng W.-L."/>
            <person name="Kazmierczak K.M."/>
            <person name="Andrzejewski T.M."/>
            <person name="Davidsen T.M."/>
            <person name="Wayne K.J."/>
            <person name="Tettelin H."/>
            <person name="Glass J.I."/>
            <person name="Rusch D."/>
            <person name="Podicherti R."/>
            <person name="Tsui H.-C.T."/>
            <person name="Winkler M.E."/>
        </authorList>
    </citation>
    <scope>NUCLEOTIDE SEQUENCE</scope>
</reference>
<organism evidence="1">
    <name type="scientific">marine metagenome</name>
    <dbReference type="NCBI Taxonomy" id="408172"/>
    <lineage>
        <taxon>unclassified sequences</taxon>
        <taxon>metagenomes</taxon>
        <taxon>ecological metagenomes</taxon>
    </lineage>
</organism>
<feature type="non-terminal residue" evidence="1">
    <location>
        <position position="1"/>
    </location>
</feature>
<name>A0A383DSE0_9ZZZZ</name>
<dbReference type="EMBL" id="UINC01219796">
    <property type="protein sequence ID" value="SVE47436.1"/>
    <property type="molecule type" value="Genomic_DNA"/>
</dbReference>
<accession>A0A383DSE0</accession>
<dbReference type="AlphaFoldDB" id="A0A383DSE0"/>
<protein>
    <submittedName>
        <fullName evidence="1">Uncharacterized protein</fullName>
    </submittedName>
</protein>
<gene>
    <name evidence="1" type="ORF">METZ01_LOCUS500290</name>
</gene>
<sequence length="234" mass="27794">NKFSRIKYEKFLLSSNLSAPDFESRLRKNELRKKLFSYVSGGLNSPLFLVNNTYKEQSKKVKINYINLENIYKKKEDFSSKEISKFIDKHNDTLKEKIISFRYSRITPKDLIGIDEFNNLFFEKIDDIENEISNGTTLVNLLTKYQLKSNLKENFNLNEGNNNGEFYKKIYENAENNKLKLLDENDFYILYEISDIKEVLPNIENENFITEVKELLFNESKHQFNYNLIQKIGK</sequence>
<feature type="non-terminal residue" evidence="1">
    <location>
        <position position="234"/>
    </location>
</feature>
<proteinExistence type="predicted"/>